<gene>
    <name evidence="8" type="primary">Aper1_10</name>
    <name evidence="8" type="ORF">Bhyg_02456</name>
</gene>
<dbReference type="AlphaFoldDB" id="A0A9Q0NBF4"/>
<dbReference type="Gene3D" id="2.170.140.10">
    <property type="entry name" value="Chitin binding domain"/>
    <property type="match status" value="3"/>
</dbReference>
<feature type="domain" description="Chitin-binding type-2" evidence="7">
    <location>
        <begin position="29"/>
        <end position="85"/>
    </location>
</feature>
<dbReference type="Pfam" id="PF01607">
    <property type="entry name" value="CBM_14"/>
    <property type="match status" value="3"/>
</dbReference>
<evidence type="ECO:0000313" key="8">
    <source>
        <dbReference type="EMBL" id="KAJ6647235.1"/>
    </source>
</evidence>
<evidence type="ECO:0000256" key="5">
    <source>
        <dbReference type="ARBA" id="ARBA00023180"/>
    </source>
</evidence>
<evidence type="ECO:0000259" key="7">
    <source>
        <dbReference type="PROSITE" id="PS50940"/>
    </source>
</evidence>
<dbReference type="GO" id="GO:0005576">
    <property type="term" value="C:extracellular region"/>
    <property type="evidence" value="ECO:0007669"/>
    <property type="project" value="InterPro"/>
</dbReference>
<keyword evidence="4" id="KW-1015">Disulfide bond</keyword>
<evidence type="ECO:0000256" key="6">
    <source>
        <dbReference type="SAM" id="SignalP"/>
    </source>
</evidence>
<dbReference type="PANTHER" id="PTHR23301:SF0">
    <property type="entry name" value="CHITIN-BINDING TYPE-2 DOMAIN-CONTAINING PROTEIN-RELATED"/>
    <property type="match status" value="1"/>
</dbReference>
<feature type="chain" id="PRO_5040295440" evidence="6">
    <location>
        <begin position="20"/>
        <end position="226"/>
    </location>
</feature>
<evidence type="ECO:0000256" key="3">
    <source>
        <dbReference type="ARBA" id="ARBA00022737"/>
    </source>
</evidence>
<dbReference type="EMBL" id="WJQU01000001">
    <property type="protein sequence ID" value="KAJ6647235.1"/>
    <property type="molecule type" value="Genomic_DNA"/>
</dbReference>
<dbReference type="SUPFAM" id="SSF57625">
    <property type="entry name" value="Invertebrate chitin-binding proteins"/>
    <property type="match status" value="3"/>
</dbReference>
<dbReference type="PROSITE" id="PS50940">
    <property type="entry name" value="CHIT_BIND_II"/>
    <property type="match status" value="3"/>
</dbReference>
<evidence type="ECO:0000313" key="9">
    <source>
        <dbReference type="Proteomes" id="UP001151699"/>
    </source>
</evidence>
<dbReference type="OrthoDB" id="6020543at2759"/>
<dbReference type="SMART" id="SM00494">
    <property type="entry name" value="ChtBD2"/>
    <property type="match status" value="3"/>
</dbReference>
<dbReference type="Proteomes" id="UP001151699">
    <property type="component" value="Chromosome A"/>
</dbReference>
<dbReference type="GO" id="GO:0008061">
    <property type="term" value="F:chitin binding"/>
    <property type="evidence" value="ECO:0007669"/>
    <property type="project" value="UniProtKB-KW"/>
</dbReference>
<proteinExistence type="predicted"/>
<dbReference type="InterPro" id="IPR036508">
    <property type="entry name" value="Chitin-bd_dom_sf"/>
</dbReference>
<evidence type="ECO:0000256" key="1">
    <source>
        <dbReference type="ARBA" id="ARBA00022669"/>
    </source>
</evidence>
<dbReference type="InterPro" id="IPR002557">
    <property type="entry name" value="Chitin-bd_dom"/>
</dbReference>
<feature type="signal peptide" evidence="6">
    <location>
        <begin position="1"/>
        <end position="19"/>
    </location>
</feature>
<comment type="caution">
    <text evidence="8">The sequence shown here is derived from an EMBL/GenBank/DDBJ whole genome shotgun (WGS) entry which is preliminary data.</text>
</comment>
<feature type="domain" description="Chitin-binding type-2" evidence="7">
    <location>
        <begin position="165"/>
        <end position="221"/>
    </location>
</feature>
<keyword evidence="3" id="KW-0677">Repeat</keyword>
<name>A0A9Q0NBF4_9DIPT</name>
<keyword evidence="1" id="KW-0147">Chitin-binding</keyword>
<dbReference type="PANTHER" id="PTHR23301">
    <property type="entry name" value="CHITIN BINDING PERITROPHIN-A"/>
    <property type="match status" value="1"/>
</dbReference>
<protein>
    <submittedName>
        <fullName evidence="8">Peritrophin-1</fullName>
    </submittedName>
</protein>
<dbReference type="InterPro" id="IPR051940">
    <property type="entry name" value="Chitin_bind-dev_reg"/>
</dbReference>
<evidence type="ECO:0000256" key="2">
    <source>
        <dbReference type="ARBA" id="ARBA00022729"/>
    </source>
</evidence>
<accession>A0A9Q0NBF4</accession>
<keyword evidence="2 6" id="KW-0732">Signal</keyword>
<reference evidence="8" key="1">
    <citation type="submission" date="2022-07" db="EMBL/GenBank/DDBJ databases">
        <authorList>
            <person name="Trinca V."/>
            <person name="Uliana J.V.C."/>
            <person name="Torres T.T."/>
            <person name="Ward R.J."/>
            <person name="Monesi N."/>
        </authorList>
    </citation>
    <scope>NUCLEOTIDE SEQUENCE</scope>
    <source>
        <strain evidence="8">HSMRA1968</strain>
        <tissue evidence="8">Whole embryos</tissue>
    </source>
</reference>
<keyword evidence="9" id="KW-1185">Reference proteome</keyword>
<sequence length="226" mass="26050">MAIGEILSAFCLLFHLIHGSSIVLRADAPDLCHGRHGIFIKNEKGCEFFFYCHHGQPLEAFCPGDFWFNEDSGICEDQKNVLCTLNDPVKPPIVHPDITDETVNCPVVDTFSITFIASKIDCNRYYICYHGSPIRQQCIKEMHWNPAINKCDYPDNAKCEIKPSLPICPRKGQVFYPHPEMCDYFIYCQDGYLTVQQCPFYYHWDTVTQSCRWRNLARCASKAFLV</sequence>
<keyword evidence="5" id="KW-0325">Glycoprotein</keyword>
<feature type="domain" description="Chitin-binding type-2" evidence="7">
    <location>
        <begin position="102"/>
        <end position="161"/>
    </location>
</feature>
<organism evidence="8 9">
    <name type="scientific">Pseudolycoriella hygida</name>
    <dbReference type="NCBI Taxonomy" id="35572"/>
    <lineage>
        <taxon>Eukaryota</taxon>
        <taxon>Metazoa</taxon>
        <taxon>Ecdysozoa</taxon>
        <taxon>Arthropoda</taxon>
        <taxon>Hexapoda</taxon>
        <taxon>Insecta</taxon>
        <taxon>Pterygota</taxon>
        <taxon>Neoptera</taxon>
        <taxon>Endopterygota</taxon>
        <taxon>Diptera</taxon>
        <taxon>Nematocera</taxon>
        <taxon>Sciaroidea</taxon>
        <taxon>Sciaridae</taxon>
        <taxon>Pseudolycoriella</taxon>
    </lineage>
</organism>
<evidence type="ECO:0000256" key="4">
    <source>
        <dbReference type="ARBA" id="ARBA00023157"/>
    </source>
</evidence>